<dbReference type="Proteomes" id="UP000295680">
    <property type="component" value="Unassembled WGS sequence"/>
</dbReference>
<accession>A0A4R2JGD8</accession>
<keyword evidence="3" id="KW-1185">Reference proteome</keyword>
<evidence type="ECO:0008006" key="4">
    <source>
        <dbReference type="Google" id="ProtNLM"/>
    </source>
</evidence>
<organism evidence="2 3">
    <name type="scientific">Actinocrispum wychmicini</name>
    <dbReference type="NCBI Taxonomy" id="1213861"/>
    <lineage>
        <taxon>Bacteria</taxon>
        <taxon>Bacillati</taxon>
        <taxon>Actinomycetota</taxon>
        <taxon>Actinomycetes</taxon>
        <taxon>Pseudonocardiales</taxon>
        <taxon>Pseudonocardiaceae</taxon>
        <taxon>Actinocrispum</taxon>
    </lineage>
</organism>
<evidence type="ECO:0000313" key="2">
    <source>
        <dbReference type="EMBL" id="TCO55938.1"/>
    </source>
</evidence>
<dbReference type="EMBL" id="SLWS01000007">
    <property type="protein sequence ID" value="TCO55938.1"/>
    <property type="molecule type" value="Genomic_DNA"/>
</dbReference>
<feature type="region of interest" description="Disordered" evidence="1">
    <location>
        <begin position="164"/>
        <end position="194"/>
    </location>
</feature>
<evidence type="ECO:0000313" key="3">
    <source>
        <dbReference type="Proteomes" id="UP000295680"/>
    </source>
</evidence>
<gene>
    <name evidence="2" type="ORF">EV192_107361</name>
</gene>
<name>A0A4R2JGD8_9PSEU</name>
<proteinExistence type="predicted"/>
<sequence length="194" mass="21624">MSIVDQLPALVGVVVGAAMSFTSTSLTERSRWRRSQAVRWDERRLAAYSDYGTAVKDMVLLANRIAAARGLNTHPQPLDPDDEALAMLAKAATQCSVLSETVRLLGNTDTITAARTMNHQAWQLEWFARGQLDGDSAAWDKAFQDYKAARDEYLRCARQHLQVTGSGTPHDRTWPPRWLPTPPAADEQNHAEHE</sequence>
<reference evidence="2 3" key="1">
    <citation type="submission" date="2019-03" db="EMBL/GenBank/DDBJ databases">
        <title>Genomic Encyclopedia of Type Strains, Phase IV (KMG-IV): sequencing the most valuable type-strain genomes for metagenomic binning, comparative biology and taxonomic classification.</title>
        <authorList>
            <person name="Goeker M."/>
        </authorList>
    </citation>
    <scope>NUCLEOTIDE SEQUENCE [LARGE SCALE GENOMIC DNA]</scope>
    <source>
        <strain evidence="2 3">DSM 45934</strain>
    </source>
</reference>
<protein>
    <recommendedName>
        <fullName evidence="4">Secreted protein</fullName>
    </recommendedName>
</protein>
<comment type="caution">
    <text evidence="2">The sequence shown here is derived from an EMBL/GenBank/DDBJ whole genome shotgun (WGS) entry which is preliminary data.</text>
</comment>
<dbReference type="OrthoDB" id="3401121at2"/>
<evidence type="ECO:0000256" key="1">
    <source>
        <dbReference type="SAM" id="MobiDB-lite"/>
    </source>
</evidence>
<dbReference type="AlphaFoldDB" id="A0A4R2JGD8"/>
<dbReference type="RefSeq" id="WP_132122133.1">
    <property type="nucleotide sequence ID" value="NZ_SLWS01000007.1"/>
</dbReference>